<feature type="region of interest" description="Disordered" evidence="1">
    <location>
        <begin position="1"/>
        <end position="37"/>
    </location>
</feature>
<feature type="region of interest" description="Disordered" evidence="1">
    <location>
        <begin position="87"/>
        <end position="116"/>
    </location>
</feature>
<evidence type="ECO:0000313" key="2">
    <source>
        <dbReference type="EMBL" id="GFY19442.1"/>
    </source>
</evidence>
<evidence type="ECO:0000313" key="3">
    <source>
        <dbReference type="Proteomes" id="UP000887159"/>
    </source>
</evidence>
<dbReference type="Proteomes" id="UP000887159">
    <property type="component" value="Unassembled WGS sequence"/>
</dbReference>
<comment type="caution">
    <text evidence="2">The sequence shown here is derived from an EMBL/GenBank/DDBJ whole genome shotgun (WGS) entry which is preliminary data.</text>
</comment>
<accession>A0A8X6ST01</accession>
<gene>
    <name evidence="2" type="ORF">TNCV_4128281</name>
</gene>
<dbReference type="EMBL" id="BMAU01021352">
    <property type="protein sequence ID" value="GFY19442.1"/>
    <property type="molecule type" value="Genomic_DNA"/>
</dbReference>
<name>A0A8X6ST01_TRICX</name>
<organism evidence="2 3">
    <name type="scientific">Trichonephila clavipes</name>
    <name type="common">Golden silk orbweaver</name>
    <name type="synonym">Nephila clavipes</name>
    <dbReference type="NCBI Taxonomy" id="2585209"/>
    <lineage>
        <taxon>Eukaryota</taxon>
        <taxon>Metazoa</taxon>
        <taxon>Ecdysozoa</taxon>
        <taxon>Arthropoda</taxon>
        <taxon>Chelicerata</taxon>
        <taxon>Arachnida</taxon>
        <taxon>Araneae</taxon>
        <taxon>Araneomorphae</taxon>
        <taxon>Entelegynae</taxon>
        <taxon>Araneoidea</taxon>
        <taxon>Nephilidae</taxon>
        <taxon>Trichonephila</taxon>
    </lineage>
</organism>
<protein>
    <submittedName>
        <fullName evidence="2">Uncharacterized protein</fullName>
    </submittedName>
</protein>
<sequence>METYRFEQSEDLSGPGPQRVLRPHQSFGVSRDRRGPVEVHRLKTSGNFLKGLKSRLHSGFHIRNTGTGLHRRGFCLLVSSLSQLCSSPTPPLEITGTGAASKRLPPPGADSVQDLY</sequence>
<proteinExistence type="predicted"/>
<dbReference type="AlphaFoldDB" id="A0A8X6ST01"/>
<evidence type="ECO:0000256" key="1">
    <source>
        <dbReference type="SAM" id="MobiDB-lite"/>
    </source>
</evidence>
<reference evidence="2" key="1">
    <citation type="submission" date="2020-08" db="EMBL/GenBank/DDBJ databases">
        <title>Multicomponent nature underlies the extraordinary mechanical properties of spider dragline silk.</title>
        <authorList>
            <person name="Kono N."/>
            <person name="Nakamura H."/>
            <person name="Mori M."/>
            <person name="Yoshida Y."/>
            <person name="Ohtoshi R."/>
            <person name="Malay A.D."/>
            <person name="Moran D.A.P."/>
            <person name="Tomita M."/>
            <person name="Numata K."/>
            <person name="Arakawa K."/>
        </authorList>
    </citation>
    <scope>NUCLEOTIDE SEQUENCE</scope>
</reference>
<keyword evidence="3" id="KW-1185">Reference proteome</keyword>